<dbReference type="AlphaFoldDB" id="A0A8J2QY71"/>
<accession>A0A8J2QY71</accession>
<name>A0A8J2QY71_9NEOP</name>
<evidence type="ECO:0000313" key="2">
    <source>
        <dbReference type="Proteomes" id="UP000789524"/>
    </source>
</evidence>
<organism evidence="1 2">
    <name type="scientific">Danaus chrysippus</name>
    <name type="common">African queen</name>
    <dbReference type="NCBI Taxonomy" id="151541"/>
    <lineage>
        <taxon>Eukaryota</taxon>
        <taxon>Metazoa</taxon>
        <taxon>Ecdysozoa</taxon>
        <taxon>Arthropoda</taxon>
        <taxon>Hexapoda</taxon>
        <taxon>Insecta</taxon>
        <taxon>Pterygota</taxon>
        <taxon>Neoptera</taxon>
        <taxon>Endopterygota</taxon>
        <taxon>Lepidoptera</taxon>
        <taxon>Glossata</taxon>
        <taxon>Ditrysia</taxon>
        <taxon>Papilionoidea</taxon>
        <taxon>Nymphalidae</taxon>
        <taxon>Danainae</taxon>
        <taxon>Danaini</taxon>
        <taxon>Danaina</taxon>
        <taxon>Danaus</taxon>
        <taxon>Anosia</taxon>
    </lineage>
</organism>
<dbReference type="EMBL" id="CAKASE010000075">
    <property type="protein sequence ID" value="CAG9576875.1"/>
    <property type="molecule type" value="Genomic_DNA"/>
</dbReference>
<evidence type="ECO:0000313" key="1">
    <source>
        <dbReference type="EMBL" id="CAG9576875.1"/>
    </source>
</evidence>
<dbReference type="Proteomes" id="UP000789524">
    <property type="component" value="Unassembled WGS sequence"/>
</dbReference>
<sequence length="92" mass="11097">MNTLLYDLYVFISGDFRPNKPTYLPMHMKKPKAGPETFFEPYMEKGDWVFYRYGKVCALRYNKFTKDNVYRSFDSLCHVEFENCRYSENSES</sequence>
<gene>
    <name evidence="1" type="ORF">DCHRY22_LOCUS12048</name>
</gene>
<comment type="caution">
    <text evidence="1">The sequence shown here is derived from an EMBL/GenBank/DDBJ whole genome shotgun (WGS) entry which is preliminary data.</text>
</comment>
<proteinExistence type="predicted"/>
<protein>
    <submittedName>
        <fullName evidence="1">(African queen) hypothetical protein</fullName>
    </submittedName>
</protein>
<reference evidence="1" key="1">
    <citation type="submission" date="2021-09" db="EMBL/GenBank/DDBJ databases">
        <authorList>
            <person name="Martin H S."/>
        </authorList>
    </citation>
    <scope>NUCLEOTIDE SEQUENCE</scope>
</reference>
<dbReference type="OrthoDB" id="7478217at2759"/>
<keyword evidence="2" id="KW-1185">Reference proteome</keyword>